<dbReference type="GO" id="GO:0043565">
    <property type="term" value="F:sequence-specific DNA binding"/>
    <property type="evidence" value="ECO:0007669"/>
    <property type="project" value="InterPro"/>
</dbReference>
<dbReference type="Proteomes" id="UP000307943">
    <property type="component" value="Unassembled WGS sequence"/>
</dbReference>
<dbReference type="SMART" id="SM00342">
    <property type="entry name" value="HTH_ARAC"/>
    <property type="match status" value="1"/>
</dbReference>
<dbReference type="PANTHER" id="PTHR43280">
    <property type="entry name" value="ARAC-FAMILY TRANSCRIPTIONAL REGULATOR"/>
    <property type="match status" value="1"/>
</dbReference>
<dbReference type="SUPFAM" id="SSF52172">
    <property type="entry name" value="CheY-like"/>
    <property type="match status" value="1"/>
</dbReference>
<evidence type="ECO:0000259" key="6">
    <source>
        <dbReference type="PROSITE" id="PS50110"/>
    </source>
</evidence>
<evidence type="ECO:0000313" key="7">
    <source>
        <dbReference type="EMBL" id="TNJ59196.1"/>
    </source>
</evidence>
<dbReference type="SUPFAM" id="SSF46689">
    <property type="entry name" value="Homeodomain-like"/>
    <property type="match status" value="2"/>
</dbReference>
<dbReference type="CDD" id="cd17536">
    <property type="entry name" value="REC_YesN-like"/>
    <property type="match status" value="1"/>
</dbReference>
<dbReference type="PROSITE" id="PS00041">
    <property type="entry name" value="HTH_ARAC_FAMILY_1"/>
    <property type="match status" value="1"/>
</dbReference>
<feature type="domain" description="HTH araC/xylS-type" evidence="5">
    <location>
        <begin position="416"/>
        <end position="515"/>
    </location>
</feature>
<dbReference type="InterPro" id="IPR009057">
    <property type="entry name" value="Homeodomain-like_sf"/>
</dbReference>
<dbReference type="InterPro" id="IPR018062">
    <property type="entry name" value="HTH_AraC-typ_CS"/>
</dbReference>
<dbReference type="Pfam" id="PF00072">
    <property type="entry name" value="Response_reg"/>
    <property type="match status" value="1"/>
</dbReference>
<gene>
    <name evidence="7" type="ORF">FE784_37615</name>
</gene>
<keyword evidence="2" id="KW-0238">DNA-binding</keyword>
<evidence type="ECO:0000256" key="1">
    <source>
        <dbReference type="ARBA" id="ARBA00023015"/>
    </source>
</evidence>
<dbReference type="AlphaFoldDB" id="A0A5C4SWF6"/>
<dbReference type="PROSITE" id="PS50110">
    <property type="entry name" value="RESPONSE_REGULATORY"/>
    <property type="match status" value="1"/>
</dbReference>
<reference evidence="7 8" key="1">
    <citation type="submission" date="2019-05" db="EMBL/GenBank/DDBJ databases">
        <title>We sequenced the genome of Paenibacillus hemerocallicola KCTC 33185 for further insight into its adaptation and study the phylogeny of Paenibacillus.</title>
        <authorList>
            <person name="Narsing Rao M.P."/>
        </authorList>
    </citation>
    <scope>NUCLEOTIDE SEQUENCE [LARGE SCALE GENOMIC DNA]</scope>
    <source>
        <strain evidence="7 8">KCTC 33185</strain>
    </source>
</reference>
<evidence type="ECO:0000256" key="4">
    <source>
        <dbReference type="PROSITE-ProRule" id="PRU00169"/>
    </source>
</evidence>
<name>A0A5C4SWF6_9BACL</name>
<keyword evidence="1" id="KW-0805">Transcription regulation</keyword>
<feature type="modified residue" description="4-aspartylphosphate" evidence="4">
    <location>
        <position position="72"/>
    </location>
</feature>
<dbReference type="Gene3D" id="3.40.50.2300">
    <property type="match status" value="1"/>
</dbReference>
<keyword evidence="4" id="KW-0597">Phosphoprotein</keyword>
<dbReference type="EMBL" id="VDCQ01000095">
    <property type="protein sequence ID" value="TNJ59196.1"/>
    <property type="molecule type" value="Genomic_DNA"/>
</dbReference>
<dbReference type="PRINTS" id="PR00032">
    <property type="entry name" value="HTHARAC"/>
</dbReference>
<dbReference type="SMART" id="SM00448">
    <property type="entry name" value="REC"/>
    <property type="match status" value="1"/>
</dbReference>
<organism evidence="7 8">
    <name type="scientific">Paenibacillus hemerocallicola</name>
    <dbReference type="NCBI Taxonomy" id="1172614"/>
    <lineage>
        <taxon>Bacteria</taxon>
        <taxon>Bacillati</taxon>
        <taxon>Bacillota</taxon>
        <taxon>Bacilli</taxon>
        <taxon>Bacillales</taxon>
        <taxon>Paenibacillaceae</taxon>
        <taxon>Paenibacillus</taxon>
    </lineage>
</organism>
<evidence type="ECO:0000259" key="5">
    <source>
        <dbReference type="PROSITE" id="PS01124"/>
    </source>
</evidence>
<keyword evidence="8" id="KW-1185">Reference proteome</keyword>
<dbReference type="InterPro" id="IPR018060">
    <property type="entry name" value="HTH_AraC"/>
</dbReference>
<evidence type="ECO:0000313" key="8">
    <source>
        <dbReference type="Proteomes" id="UP000307943"/>
    </source>
</evidence>
<comment type="caution">
    <text evidence="7">The sequence shown here is derived from an EMBL/GenBank/DDBJ whole genome shotgun (WGS) entry which is preliminary data.</text>
</comment>
<dbReference type="InterPro" id="IPR011006">
    <property type="entry name" value="CheY-like_superfamily"/>
</dbReference>
<evidence type="ECO:0000256" key="2">
    <source>
        <dbReference type="ARBA" id="ARBA00023125"/>
    </source>
</evidence>
<proteinExistence type="predicted"/>
<evidence type="ECO:0000256" key="3">
    <source>
        <dbReference type="ARBA" id="ARBA00023163"/>
    </source>
</evidence>
<dbReference type="PANTHER" id="PTHR43280:SF2">
    <property type="entry name" value="HTH-TYPE TRANSCRIPTIONAL REGULATOR EXSA"/>
    <property type="match status" value="1"/>
</dbReference>
<dbReference type="GO" id="GO:0000160">
    <property type="term" value="P:phosphorelay signal transduction system"/>
    <property type="evidence" value="ECO:0007669"/>
    <property type="project" value="InterPro"/>
</dbReference>
<dbReference type="InterPro" id="IPR001789">
    <property type="entry name" value="Sig_transdc_resp-reg_receiver"/>
</dbReference>
<keyword evidence="3" id="KW-0804">Transcription</keyword>
<dbReference type="OrthoDB" id="2676256at2"/>
<dbReference type="InterPro" id="IPR020449">
    <property type="entry name" value="Tscrpt_reg_AraC-type_HTH"/>
</dbReference>
<dbReference type="Gene3D" id="1.10.10.60">
    <property type="entry name" value="Homeodomain-like"/>
    <property type="match status" value="2"/>
</dbReference>
<dbReference type="GO" id="GO:0003700">
    <property type="term" value="F:DNA-binding transcription factor activity"/>
    <property type="evidence" value="ECO:0007669"/>
    <property type="project" value="InterPro"/>
</dbReference>
<dbReference type="PROSITE" id="PS01124">
    <property type="entry name" value="HTH_ARAC_FAMILY_2"/>
    <property type="match status" value="1"/>
</dbReference>
<accession>A0A5C4SWF6</accession>
<sequence length="518" mass="59309">MKPAALPYIWDSRRRWRPMLKILLVDDEVALCKGMKKLIQKADADSVVEEAYDGIEALDMMKEFDPDILLTDMRMPRMDGLQLLREAKARKPGLLTAVVSAYSDYEYIREALRMNASDYLLKPATAGDLQELLHRLKLRFRQEAIKKEQDFLGLLLQGLPADDCPASLRYSHYTLLLVCAGPYINGVTDLYPGGGLWQSPLFEDCTERCKGLDLRHWMLNGERPNERLLLLATNAGDAEVRIRSFVDGFMGTIRSRKKPVTVVAGTGLSLYQLYATSKRLRRELLHFLVFGKSNMLQLKDSGSRKTDAARKFAKETATVMEVIEHKRYDLFAEELSALLSSWESGEATQYVIQQTLFRILAELGDRGLERQIDLEMLVSHSLGYAELKHHVSLLFDDLFESPNLTVKSVQVSTIVGQVEQYLKKNFRQSITLQSLSQEFGLVPNYLSVLFKREVGMTPVEYLMEYRIKEAKRMMDERPDLLLKQVASEVGYSDQLYFSRVFKKQTGQSPSEYAHSRQR</sequence>
<protein>
    <submittedName>
        <fullName evidence="7">Response regulator</fullName>
    </submittedName>
</protein>
<dbReference type="Pfam" id="PF12833">
    <property type="entry name" value="HTH_18"/>
    <property type="match status" value="1"/>
</dbReference>
<feature type="domain" description="Response regulatory" evidence="6">
    <location>
        <begin position="21"/>
        <end position="137"/>
    </location>
</feature>